<accession>A0A507QQ73</accession>
<dbReference type="PROSITE" id="PS01359">
    <property type="entry name" value="ZF_PHD_1"/>
    <property type="match status" value="1"/>
</dbReference>
<proteinExistence type="predicted"/>
<feature type="region of interest" description="Disordered" evidence="4">
    <location>
        <begin position="200"/>
        <end position="229"/>
    </location>
</feature>
<evidence type="ECO:0000313" key="7">
    <source>
        <dbReference type="Proteomes" id="UP000319663"/>
    </source>
</evidence>
<feature type="domain" description="Zinc finger PHD-type" evidence="5">
    <location>
        <begin position="445"/>
        <end position="497"/>
    </location>
</feature>
<dbReference type="InterPro" id="IPR019786">
    <property type="entry name" value="Zinc_finger_PHD-type_CS"/>
</dbReference>
<dbReference type="InterPro" id="IPR013083">
    <property type="entry name" value="Znf_RING/FYVE/PHD"/>
</dbReference>
<keyword evidence="7" id="KW-1185">Reference proteome</keyword>
<feature type="region of interest" description="Disordered" evidence="4">
    <location>
        <begin position="514"/>
        <end position="856"/>
    </location>
</feature>
<organism evidence="6 7">
    <name type="scientific">Monascus purpureus</name>
    <name type="common">Red mold</name>
    <name type="synonym">Monascus anka</name>
    <dbReference type="NCBI Taxonomy" id="5098"/>
    <lineage>
        <taxon>Eukaryota</taxon>
        <taxon>Fungi</taxon>
        <taxon>Dikarya</taxon>
        <taxon>Ascomycota</taxon>
        <taxon>Pezizomycotina</taxon>
        <taxon>Eurotiomycetes</taxon>
        <taxon>Eurotiomycetidae</taxon>
        <taxon>Eurotiales</taxon>
        <taxon>Aspergillaceae</taxon>
        <taxon>Monascus</taxon>
    </lineage>
</organism>
<dbReference type="GO" id="GO:0006355">
    <property type="term" value="P:regulation of DNA-templated transcription"/>
    <property type="evidence" value="ECO:0007669"/>
    <property type="project" value="InterPro"/>
</dbReference>
<keyword evidence="3" id="KW-0862">Zinc</keyword>
<dbReference type="OrthoDB" id="303107at2759"/>
<feature type="region of interest" description="Disordered" evidence="4">
    <location>
        <begin position="331"/>
        <end position="388"/>
    </location>
</feature>
<comment type="caution">
    <text evidence="6">The sequence shown here is derived from an EMBL/GenBank/DDBJ whole genome shotgun (WGS) entry which is preliminary data.</text>
</comment>
<evidence type="ECO:0000256" key="4">
    <source>
        <dbReference type="SAM" id="MobiDB-lite"/>
    </source>
</evidence>
<feature type="compositionally biased region" description="Polar residues" evidence="4">
    <location>
        <begin position="697"/>
        <end position="711"/>
    </location>
</feature>
<gene>
    <name evidence="6" type="ORF">MPDQ_002335</name>
</gene>
<dbReference type="InterPro" id="IPR058054">
    <property type="entry name" value="Znf_MS1-like"/>
</dbReference>
<dbReference type="PANTHER" id="PTHR14296:SF3">
    <property type="entry name" value="DIKAR, ISOFORM F"/>
    <property type="match status" value="1"/>
</dbReference>
<dbReference type="GO" id="GO:0008270">
    <property type="term" value="F:zinc ion binding"/>
    <property type="evidence" value="ECO:0007669"/>
    <property type="project" value="UniProtKB-KW"/>
</dbReference>
<dbReference type="EMBL" id="VIFY01000171">
    <property type="protein sequence ID" value="TQB69117.1"/>
    <property type="molecule type" value="Genomic_DNA"/>
</dbReference>
<feature type="compositionally biased region" description="Low complexity" evidence="4">
    <location>
        <begin position="718"/>
        <end position="739"/>
    </location>
</feature>
<reference evidence="6 7" key="1">
    <citation type="submission" date="2019-06" db="EMBL/GenBank/DDBJ databases">
        <title>Wine fermentation using esterase from Monascus purpureus.</title>
        <authorList>
            <person name="Geng C."/>
            <person name="Zhang Y."/>
        </authorList>
    </citation>
    <scope>NUCLEOTIDE SEQUENCE [LARGE SCALE GENOMIC DNA]</scope>
    <source>
        <strain evidence="6">HQ1</strain>
    </source>
</reference>
<dbReference type="PANTHER" id="PTHR14296">
    <property type="entry name" value="REMODELING AND SPACING FACTOR 1"/>
    <property type="match status" value="1"/>
</dbReference>
<evidence type="ECO:0000259" key="5">
    <source>
        <dbReference type="SMART" id="SM00249"/>
    </source>
</evidence>
<dbReference type="SMART" id="SM00249">
    <property type="entry name" value="PHD"/>
    <property type="match status" value="1"/>
</dbReference>
<dbReference type="Proteomes" id="UP000319663">
    <property type="component" value="Unassembled WGS sequence"/>
</dbReference>
<keyword evidence="1" id="KW-0479">Metal-binding</keyword>
<feature type="compositionally biased region" description="Polar residues" evidence="4">
    <location>
        <begin position="802"/>
        <end position="823"/>
    </location>
</feature>
<evidence type="ECO:0000256" key="2">
    <source>
        <dbReference type="ARBA" id="ARBA00022771"/>
    </source>
</evidence>
<sequence>MVSRKRTRSELDSGASEEHQNQQQNQDHGRQIEEPGLLQRLRNCWEFANLMQYIHFFGKIVKIDEDFDIEVLETECLKPGPSEKLLEIGLCLLKFISSRRDLTYDNFDEHTRRQYNRRAPNLPNPFGYDEEPLKFSEFDIFLKLRVLHQLTVWTLVNPDHIRRKMPDLKEHEQVEWRVDEVGYDRKGRYYYVLDDNRLYRRTNPPLPPPKPVKPKKSKSARAMRASKRRKLSGYAIFDSEEENETNGNDDVAEEYTGEYEWECIAVTLADYRQFIGSLQKTKDPDEKELRDTLVENVIPFMEKIEEEQQRKILKREKELFNLQLLASAKRSSRLAHKAEKERQEREALEAARKHEMEEATARKEQEKQKKMEEERRSRIISREQRMKDREQRRLLHEAELERIAEEQKKLERGESRMSERHLQAELEKRKRSLEELNNEENWFFDCSGCGVHGENLDDGTHSVACEKCNVWQHSRCLGIAQDEAEREDFHFVCNDCKRREEEAKLPKLPPLKFRIGTSSASQPSNTIPINGKGESVGESKPPASPMKKEKNGISLHPTGLQPGSPQLSPERRPLTATQNHSIPYQAPQSPSKNMNGFGASVKQHEKQLPGQFTFPPGQHVFPLSNSPFAPQRPSSSHSARSPTLPSPIQNRPSMSPTQGNRDVGPLAGFPPTAPSNESAPWTSFGPQQASHADVATRPSSSMQNGHPSFSAVTPGGASFSHSPLPSQSSPGVPSSGLSPTKQQSSRPMSAGGLVGPSVMPPVPRLEPSPKLMGRSSPDAPIPPPVKTMPPEQEERRQRQLGLFSSRTESRLSNNQPVVLNGSPSFDIPPLGPSVVSQQQLLPMSSPTRGDHNMNGQ</sequence>
<dbReference type="AlphaFoldDB" id="A0A507QQ73"/>
<feature type="compositionally biased region" description="Polar residues" evidence="4">
    <location>
        <begin position="834"/>
        <end position="856"/>
    </location>
</feature>
<evidence type="ECO:0000313" key="6">
    <source>
        <dbReference type="EMBL" id="TQB69117.1"/>
    </source>
</evidence>
<dbReference type="SUPFAM" id="SSF57903">
    <property type="entry name" value="FYVE/PHD zinc finger"/>
    <property type="match status" value="1"/>
</dbReference>
<feature type="compositionally biased region" description="Basic and acidic residues" evidence="4">
    <location>
        <begin position="8"/>
        <end position="20"/>
    </location>
</feature>
<feature type="compositionally biased region" description="Polar residues" evidence="4">
    <location>
        <begin position="674"/>
        <end position="690"/>
    </location>
</feature>
<feature type="region of interest" description="Disordered" evidence="4">
    <location>
        <begin position="1"/>
        <end position="31"/>
    </location>
</feature>
<dbReference type="STRING" id="5098.A0A507QQ73"/>
<dbReference type="InterPro" id="IPR011011">
    <property type="entry name" value="Znf_FYVE_PHD"/>
</dbReference>
<feature type="compositionally biased region" description="Polar residues" evidence="4">
    <location>
        <begin position="516"/>
        <end position="528"/>
    </location>
</feature>
<name>A0A507QQ73_MONPU</name>
<protein>
    <recommendedName>
        <fullName evidence="5">Zinc finger PHD-type domain-containing protein</fullName>
    </recommendedName>
</protein>
<dbReference type="Gene3D" id="3.30.40.10">
    <property type="entry name" value="Zinc/RING finger domain, C3HC4 (zinc finger)"/>
    <property type="match status" value="1"/>
</dbReference>
<evidence type="ECO:0000256" key="1">
    <source>
        <dbReference type="ARBA" id="ARBA00022723"/>
    </source>
</evidence>
<feature type="compositionally biased region" description="Basic and acidic residues" evidence="4">
    <location>
        <begin position="336"/>
        <end position="388"/>
    </location>
</feature>
<feature type="compositionally biased region" description="Basic residues" evidence="4">
    <location>
        <begin position="212"/>
        <end position="229"/>
    </location>
</feature>
<dbReference type="InterPro" id="IPR019787">
    <property type="entry name" value="Znf_PHD-finger"/>
</dbReference>
<feature type="compositionally biased region" description="Polar residues" evidence="4">
    <location>
        <begin position="575"/>
        <end position="594"/>
    </location>
</feature>
<feature type="compositionally biased region" description="Polar residues" evidence="4">
    <location>
        <begin position="623"/>
        <end position="660"/>
    </location>
</feature>
<keyword evidence="2" id="KW-0863">Zinc-finger</keyword>
<dbReference type="CDD" id="cd15556">
    <property type="entry name" value="PHD_MMD1_like"/>
    <property type="match status" value="1"/>
</dbReference>
<dbReference type="InterPro" id="IPR028938">
    <property type="entry name" value="Rsf1-like"/>
</dbReference>
<evidence type="ECO:0000256" key="3">
    <source>
        <dbReference type="ARBA" id="ARBA00022833"/>
    </source>
</evidence>
<dbReference type="Pfam" id="PF00628">
    <property type="entry name" value="PHD"/>
    <property type="match status" value="1"/>
</dbReference>
<dbReference type="InterPro" id="IPR001965">
    <property type="entry name" value="Znf_PHD"/>
</dbReference>
<dbReference type="GO" id="GO:0031213">
    <property type="term" value="C:RSF complex"/>
    <property type="evidence" value="ECO:0007669"/>
    <property type="project" value="InterPro"/>
</dbReference>